<dbReference type="Proteomes" id="UP000053890">
    <property type="component" value="Unassembled WGS sequence"/>
</dbReference>
<evidence type="ECO:0000313" key="2">
    <source>
        <dbReference type="Proteomes" id="UP000053890"/>
    </source>
</evidence>
<evidence type="ECO:0000313" key="1">
    <source>
        <dbReference type="EMBL" id="KPV74814.1"/>
    </source>
</evidence>
<dbReference type="PANTHER" id="PTHR43194">
    <property type="entry name" value="HYDROLASE ALPHA/BETA FOLD FAMILY"/>
    <property type="match status" value="1"/>
</dbReference>
<dbReference type="PANTHER" id="PTHR43194:SF2">
    <property type="entry name" value="PEROXISOMAL MEMBRANE PROTEIN LPX1"/>
    <property type="match status" value="1"/>
</dbReference>
<organism evidence="1 2">
    <name type="scientific">Rhodotorula graminis (strain WP1)</name>
    <dbReference type="NCBI Taxonomy" id="578459"/>
    <lineage>
        <taxon>Eukaryota</taxon>
        <taxon>Fungi</taxon>
        <taxon>Dikarya</taxon>
        <taxon>Basidiomycota</taxon>
        <taxon>Pucciniomycotina</taxon>
        <taxon>Microbotryomycetes</taxon>
        <taxon>Sporidiobolales</taxon>
        <taxon>Sporidiobolaceae</taxon>
        <taxon>Rhodotorula</taxon>
    </lineage>
</organism>
<keyword evidence="2" id="KW-1185">Reference proteome</keyword>
<dbReference type="EMBL" id="KQ474079">
    <property type="protein sequence ID" value="KPV74814.1"/>
    <property type="molecule type" value="Genomic_DNA"/>
</dbReference>
<reference evidence="1 2" key="1">
    <citation type="journal article" date="2015" name="Front. Microbiol.">
        <title>Genome sequence of the plant growth promoting endophytic yeast Rhodotorula graminis WP1.</title>
        <authorList>
            <person name="Firrincieli A."/>
            <person name="Otillar R."/>
            <person name="Salamov A."/>
            <person name="Schmutz J."/>
            <person name="Khan Z."/>
            <person name="Redman R.S."/>
            <person name="Fleck N.D."/>
            <person name="Lindquist E."/>
            <person name="Grigoriev I.V."/>
            <person name="Doty S.L."/>
        </authorList>
    </citation>
    <scope>NUCLEOTIDE SEQUENCE [LARGE SCALE GENOMIC DNA]</scope>
    <source>
        <strain evidence="1 2">WP1</strain>
    </source>
</reference>
<dbReference type="OMA" id="FNWADHG"/>
<dbReference type="GeneID" id="28977441"/>
<accession>A0A194S2Q9</accession>
<dbReference type="InterPro" id="IPR029058">
    <property type="entry name" value="AB_hydrolase_fold"/>
</dbReference>
<dbReference type="SUPFAM" id="SSF53474">
    <property type="entry name" value="alpha/beta-Hydrolases"/>
    <property type="match status" value="1"/>
</dbReference>
<dbReference type="AlphaFoldDB" id="A0A194S2Q9"/>
<dbReference type="STRING" id="578459.A0A194S2Q9"/>
<dbReference type="Gene3D" id="3.40.50.1820">
    <property type="entry name" value="alpha/beta hydrolase"/>
    <property type="match status" value="1"/>
</dbReference>
<dbReference type="OrthoDB" id="94039at2759"/>
<dbReference type="InterPro" id="IPR050228">
    <property type="entry name" value="Carboxylesterase_BioH"/>
</dbReference>
<name>A0A194S2Q9_RHOGW</name>
<protein>
    <submittedName>
        <fullName evidence="1">Uncharacterized protein</fullName>
    </submittedName>
</protein>
<sequence length="470" mass="51127">MLAADIEQQAKPLSGPLLPLLPPKPLSIDLGGSTTTRPRPPIHPGWVCETVIVPAAFPRSYAHSTKHPHELRINPAVDPATGQRADPERALATLVAPQVEAFKQPISVDDTHELDQQEQLVTVANRYRPAATARRSGEGEQRGLTLVFSHANGFYREVWEPLLATLLERAEVGGKSLPIDEVWALDCINQGDAGVLNEPVLGEVFNWADHGRDLLNFILSYGDSPSSSTGLLSPAPDVPAHLHLLDNQPSLPPGPPLAAARTYRGRLIVGIGHSLGGGATAYAASALPALFSSLVFVDPVLPDPSNSTRAMTRLTTGALMRRETWKTRAEARDGFVKKPFFQSWDPRVLEGYVEHGLVDVADGVALKVTARNEALTFMDPMAVAARRAATRLQLIPASLPAHFIWADKGRSVVDEDNIAWVLRDAIPHASWSRVEGAGHLLVHEKPDDAAQHLLQFLEKTYPRQPNKARL</sequence>
<proteinExistence type="predicted"/>
<dbReference type="RefSeq" id="XP_018270863.1">
    <property type="nucleotide sequence ID" value="XM_018416993.1"/>
</dbReference>
<gene>
    <name evidence="1" type="ORF">RHOBADRAFT_53752</name>
</gene>